<keyword evidence="1" id="KW-0472">Membrane</keyword>
<sequence>MNALKIISFLPTCLLPAIVLLLLSLSPVSLAAGQPSLPEAQPSQSLGQPSQPPENRVVRDLKDAVARVQPFLDHYGYAAVFLAILVEGFGLVAPGQTLLIAAALTAARGHLNIAWVLFWACTAAVLGNSLGYLLGLRGGRPLLRKIRVNQRHLERMEGYFSRYGKGLVLFARFFDGLRQLNGIVAGLLRMPWKVFTTFNILGAALWTCFWGLGAYWLEKKIVALHLTFHTVRPWIALASILAFLALIVHLLRRHHNNSRMKV</sequence>
<feature type="transmembrane region" description="Helical" evidence="1">
    <location>
        <begin position="233"/>
        <end position="251"/>
    </location>
</feature>
<proteinExistence type="predicted"/>
<feature type="transmembrane region" description="Helical" evidence="1">
    <location>
        <begin position="113"/>
        <end position="136"/>
    </location>
</feature>
<organism evidence="4">
    <name type="scientific">Desulfobacca acetoxidans</name>
    <dbReference type="NCBI Taxonomy" id="60893"/>
    <lineage>
        <taxon>Bacteria</taxon>
        <taxon>Pseudomonadati</taxon>
        <taxon>Thermodesulfobacteriota</taxon>
        <taxon>Desulfobaccia</taxon>
        <taxon>Desulfobaccales</taxon>
        <taxon>Desulfobaccaceae</taxon>
        <taxon>Desulfobacca</taxon>
    </lineage>
</organism>
<keyword evidence="1" id="KW-1133">Transmembrane helix</keyword>
<keyword evidence="2" id="KW-0732">Signal</keyword>
<dbReference type="InterPro" id="IPR051311">
    <property type="entry name" value="DedA_domain"/>
</dbReference>
<dbReference type="PANTHER" id="PTHR42709">
    <property type="entry name" value="ALKALINE PHOSPHATASE LIKE PROTEIN"/>
    <property type="match status" value="1"/>
</dbReference>
<dbReference type="EMBL" id="DTGR01000133">
    <property type="protein sequence ID" value="HHS29645.1"/>
    <property type="molecule type" value="Genomic_DNA"/>
</dbReference>
<evidence type="ECO:0000313" key="4">
    <source>
        <dbReference type="EMBL" id="HHS29645.1"/>
    </source>
</evidence>
<dbReference type="PANTHER" id="PTHR42709:SF2">
    <property type="entry name" value="INNER MEMBRANE PROTEIN YOHD"/>
    <property type="match status" value="1"/>
</dbReference>
<keyword evidence="1" id="KW-0812">Transmembrane</keyword>
<reference evidence="4" key="1">
    <citation type="journal article" date="2020" name="mSystems">
        <title>Genome- and Community-Level Interaction Insights into Carbon Utilization and Element Cycling Functions of Hydrothermarchaeota in Hydrothermal Sediment.</title>
        <authorList>
            <person name="Zhou Z."/>
            <person name="Liu Y."/>
            <person name="Xu W."/>
            <person name="Pan J."/>
            <person name="Luo Z.H."/>
            <person name="Li M."/>
        </authorList>
    </citation>
    <scope>NUCLEOTIDE SEQUENCE [LARGE SCALE GENOMIC DNA]</scope>
    <source>
        <strain evidence="4">SpSt-767</strain>
    </source>
</reference>
<evidence type="ECO:0000256" key="1">
    <source>
        <dbReference type="SAM" id="Phobius"/>
    </source>
</evidence>
<feature type="transmembrane region" description="Helical" evidence="1">
    <location>
        <begin position="194"/>
        <end position="213"/>
    </location>
</feature>
<evidence type="ECO:0000256" key="2">
    <source>
        <dbReference type="SAM" id="SignalP"/>
    </source>
</evidence>
<dbReference type="AlphaFoldDB" id="A0A7V6A3R5"/>
<dbReference type="GO" id="GO:0005886">
    <property type="term" value="C:plasma membrane"/>
    <property type="evidence" value="ECO:0007669"/>
    <property type="project" value="TreeGrafter"/>
</dbReference>
<feature type="transmembrane region" description="Helical" evidence="1">
    <location>
        <begin position="75"/>
        <end position="101"/>
    </location>
</feature>
<feature type="domain" description="VTT" evidence="3">
    <location>
        <begin position="94"/>
        <end position="210"/>
    </location>
</feature>
<name>A0A7V6A3R5_9BACT</name>
<dbReference type="Pfam" id="PF09335">
    <property type="entry name" value="VTT_dom"/>
    <property type="match status" value="1"/>
</dbReference>
<dbReference type="InterPro" id="IPR032816">
    <property type="entry name" value="VTT_dom"/>
</dbReference>
<evidence type="ECO:0000259" key="3">
    <source>
        <dbReference type="Pfam" id="PF09335"/>
    </source>
</evidence>
<feature type="signal peptide" evidence="2">
    <location>
        <begin position="1"/>
        <end position="31"/>
    </location>
</feature>
<feature type="chain" id="PRO_5030928618" evidence="2">
    <location>
        <begin position="32"/>
        <end position="262"/>
    </location>
</feature>
<comment type="caution">
    <text evidence="4">The sequence shown here is derived from an EMBL/GenBank/DDBJ whole genome shotgun (WGS) entry which is preliminary data.</text>
</comment>
<accession>A0A7V6A3R5</accession>
<gene>
    <name evidence="4" type="ORF">ENV52_08095</name>
</gene>
<protein>
    <submittedName>
        <fullName evidence="4">DedA family protein</fullName>
    </submittedName>
</protein>